<name>A0A1B4FTC3_9BURK</name>
<proteinExistence type="predicted"/>
<feature type="region of interest" description="Disordered" evidence="1">
    <location>
        <begin position="1"/>
        <end position="30"/>
    </location>
</feature>
<gene>
    <name evidence="2" type="ORF">WS71_06090</name>
</gene>
<dbReference type="EMBL" id="CP013388">
    <property type="protein sequence ID" value="AOJ06928.1"/>
    <property type="molecule type" value="Genomic_DNA"/>
</dbReference>
<evidence type="ECO:0000313" key="3">
    <source>
        <dbReference type="Proteomes" id="UP000067711"/>
    </source>
</evidence>
<dbReference type="Proteomes" id="UP000067711">
    <property type="component" value="Chromosome 2"/>
</dbReference>
<evidence type="ECO:0000256" key="1">
    <source>
        <dbReference type="SAM" id="MobiDB-lite"/>
    </source>
</evidence>
<sequence length="86" mass="9394">MRDLCVRASRRAGERAIGSRQNERNPNAIAGKTAPHAIEIVRDALGRRLASRRASTDARPAAHAMRVFGGRPRRALRPQPRSATSA</sequence>
<reference evidence="2 3" key="1">
    <citation type="submission" date="2015-12" db="EMBL/GenBank/DDBJ databases">
        <title>Diversity of Burkholderia near neighbor genomes.</title>
        <authorList>
            <person name="Sahl J."/>
            <person name="Wagner D."/>
            <person name="Keim P."/>
        </authorList>
    </citation>
    <scope>NUCLEOTIDE SEQUENCE [LARGE SCALE GENOMIC DNA]</scope>
    <source>
        <strain evidence="2 3">BDU8</strain>
    </source>
</reference>
<accession>A0A1B4FTC3</accession>
<organism evidence="2 3">
    <name type="scientific">Burkholderia mayonis</name>
    <dbReference type="NCBI Taxonomy" id="1385591"/>
    <lineage>
        <taxon>Bacteria</taxon>
        <taxon>Pseudomonadati</taxon>
        <taxon>Pseudomonadota</taxon>
        <taxon>Betaproteobacteria</taxon>
        <taxon>Burkholderiales</taxon>
        <taxon>Burkholderiaceae</taxon>
        <taxon>Burkholderia</taxon>
        <taxon>pseudomallei group</taxon>
    </lineage>
</organism>
<dbReference type="AlphaFoldDB" id="A0A1B4FTC3"/>
<evidence type="ECO:0000313" key="2">
    <source>
        <dbReference type="EMBL" id="AOJ06928.1"/>
    </source>
</evidence>
<protein>
    <submittedName>
        <fullName evidence="2">Uncharacterized protein</fullName>
    </submittedName>
</protein>